<evidence type="ECO:0000256" key="5">
    <source>
        <dbReference type="ARBA" id="ARBA00053339"/>
    </source>
</evidence>
<evidence type="ECO:0000256" key="3">
    <source>
        <dbReference type="ARBA" id="ARBA00023295"/>
    </source>
</evidence>
<name>R7VB31_CAPTE</name>
<keyword evidence="2" id="KW-0378">Hydrolase</keyword>
<feature type="domain" description="Glycoside hydrolase family 65 central catalytic" evidence="9">
    <location>
        <begin position="306"/>
        <end position="504"/>
    </location>
</feature>
<dbReference type="Gene3D" id="1.50.10.10">
    <property type="match status" value="1"/>
</dbReference>
<dbReference type="OMA" id="ATHDDEW"/>
<dbReference type="FunCoup" id="R7VB31">
    <property type="interactions" value="12"/>
</dbReference>
<evidence type="ECO:0000256" key="2">
    <source>
        <dbReference type="ARBA" id="ARBA00022801"/>
    </source>
</evidence>
<dbReference type="Pfam" id="PF03632">
    <property type="entry name" value="Glyco_hydro_65m"/>
    <property type="match status" value="1"/>
</dbReference>
<dbReference type="PANTHER" id="PTHR11051:SF8">
    <property type="entry name" value="PROTEIN-GLUCOSYLGALACTOSYLHYDROXYLYSINE GLUCOSIDASE"/>
    <property type="match status" value="1"/>
</dbReference>
<dbReference type="OrthoDB" id="200349at2759"/>
<comment type="catalytic activity">
    <reaction evidence="4">
        <text>(5R)-5-O-[alpha-D-glucosyl-(1-&gt;2)-beta-D-galactosyl]-5-hydroxy-L-lysyl-[collagen] + H2O = (5R)-5-O-(beta-D-galactosyl)-5-hydroxy-L-lysyl-[collagen] + D-glucose</text>
        <dbReference type="Rhea" id="RHEA:11068"/>
        <dbReference type="Rhea" id="RHEA-COMP:12753"/>
        <dbReference type="Rhea" id="RHEA-COMP:12754"/>
        <dbReference type="ChEBI" id="CHEBI:4167"/>
        <dbReference type="ChEBI" id="CHEBI:15377"/>
        <dbReference type="ChEBI" id="CHEBI:133443"/>
        <dbReference type="ChEBI" id="CHEBI:133452"/>
        <dbReference type="EC" id="3.2.1.107"/>
    </reaction>
</comment>
<accession>R7VB31</accession>
<organism evidence="10">
    <name type="scientific">Capitella teleta</name>
    <name type="common">Polychaete worm</name>
    <dbReference type="NCBI Taxonomy" id="283909"/>
    <lineage>
        <taxon>Eukaryota</taxon>
        <taxon>Metazoa</taxon>
        <taxon>Spiralia</taxon>
        <taxon>Lophotrochozoa</taxon>
        <taxon>Annelida</taxon>
        <taxon>Polychaeta</taxon>
        <taxon>Sedentaria</taxon>
        <taxon>Scolecida</taxon>
        <taxon>Capitellidae</taxon>
        <taxon>Capitella</taxon>
    </lineage>
</organism>
<protein>
    <recommendedName>
        <fullName evidence="7">Protein-glucosylgalactosylhydroxylysine glucosidase</fullName>
        <ecNumber evidence="6">3.2.1.107</ecNumber>
    </recommendedName>
    <alternativeName>
        <fullName evidence="8">Acid trehalase-like protein 1</fullName>
    </alternativeName>
</protein>
<dbReference type="GO" id="GO:0005975">
    <property type="term" value="P:carbohydrate metabolic process"/>
    <property type="evidence" value="ECO:0007669"/>
    <property type="project" value="InterPro"/>
</dbReference>
<dbReference type="EMBL" id="AMQN01000781">
    <property type="status" value="NOT_ANNOTATED_CDS"/>
    <property type="molecule type" value="Genomic_DNA"/>
</dbReference>
<dbReference type="STRING" id="283909.R7VB31"/>
<dbReference type="Proteomes" id="UP000014760">
    <property type="component" value="Unassembled WGS sequence"/>
</dbReference>
<keyword evidence="3" id="KW-0326">Glycosidase</keyword>
<gene>
    <name evidence="10" type="ORF">CAPTEDRAFT_112806</name>
</gene>
<dbReference type="HOGENOM" id="CLU_006285_4_2_1"/>
<dbReference type="PANTHER" id="PTHR11051">
    <property type="entry name" value="GLYCOSYL HYDROLASE-RELATED"/>
    <property type="match status" value="1"/>
</dbReference>
<dbReference type="InterPro" id="IPR008928">
    <property type="entry name" value="6-hairpin_glycosidase_sf"/>
</dbReference>
<dbReference type="EnsemblMetazoa" id="CapteT112806">
    <property type="protein sequence ID" value="CapteP112806"/>
    <property type="gene ID" value="CapteG112806"/>
</dbReference>
<dbReference type="FunFam" id="1.50.10.10:FF:000023">
    <property type="entry name" value="Protein-glucosylgalactosylhydroxylysine glucosidase"/>
    <property type="match status" value="1"/>
</dbReference>
<reference evidence="11" key="3">
    <citation type="submission" date="2015-06" db="UniProtKB">
        <authorList>
            <consortium name="EnsemblMetazoa"/>
        </authorList>
    </citation>
    <scope>IDENTIFICATION</scope>
</reference>
<dbReference type="SUPFAM" id="SSF48208">
    <property type="entry name" value="Six-hairpin glycosidases"/>
    <property type="match status" value="1"/>
</dbReference>
<dbReference type="GO" id="GO:0047402">
    <property type="term" value="F:protein-glucosylgalactosylhydroxylysine glucosidase activity"/>
    <property type="evidence" value="ECO:0007669"/>
    <property type="project" value="UniProtKB-EC"/>
</dbReference>
<evidence type="ECO:0000313" key="12">
    <source>
        <dbReference type="Proteomes" id="UP000014760"/>
    </source>
</evidence>
<evidence type="ECO:0000256" key="1">
    <source>
        <dbReference type="ARBA" id="ARBA00006768"/>
    </source>
</evidence>
<evidence type="ECO:0000259" key="9">
    <source>
        <dbReference type="Pfam" id="PF03632"/>
    </source>
</evidence>
<evidence type="ECO:0000313" key="11">
    <source>
        <dbReference type="EnsemblMetazoa" id="CapteP112806"/>
    </source>
</evidence>
<comment type="function">
    <text evidence="5">Catalyzes the hydrolysis of glucose from the disaccharide unit linked to hydroxylysine residues of collagen and collagen-like proteins.</text>
</comment>
<evidence type="ECO:0000256" key="6">
    <source>
        <dbReference type="ARBA" id="ARBA00066430"/>
    </source>
</evidence>
<dbReference type="InterPro" id="IPR012341">
    <property type="entry name" value="6hp_glycosidase-like_sf"/>
</dbReference>
<feature type="non-terminal residue" evidence="10">
    <location>
        <position position="623"/>
    </location>
</feature>
<reference evidence="10 12" key="2">
    <citation type="journal article" date="2013" name="Nature">
        <title>Insights into bilaterian evolution from three spiralian genomes.</title>
        <authorList>
            <person name="Simakov O."/>
            <person name="Marletaz F."/>
            <person name="Cho S.J."/>
            <person name="Edsinger-Gonzales E."/>
            <person name="Havlak P."/>
            <person name="Hellsten U."/>
            <person name="Kuo D.H."/>
            <person name="Larsson T."/>
            <person name="Lv J."/>
            <person name="Arendt D."/>
            <person name="Savage R."/>
            <person name="Osoegawa K."/>
            <person name="de Jong P."/>
            <person name="Grimwood J."/>
            <person name="Chapman J.A."/>
            <person name="Shapiro H."/>
            <person name="Aerts A."/>
            <person name="Otillar R.P."/>
            <person name="Terry A.Y."/>
            <person name="Boore J.L."/>
            <person name="Grigoriev I.V."/>
            <person name="Lindberg D.R."/>
            <person name="Seaver E.C."/>
            <person name="Weisblat D.A."/>
            <person name="Putnam N.H."/>
            <person name="Rokhsar D.S."/>
        </authorList>
    </citation>
    <scope>NUCLEOTIDE SEQUENCE</scope>
    <source>
        <strain evidence="10 12">I ESC-2004</strain>
    </source>
</reference>
<sequence length="623" mass="71259">MKCICIFSFVGCTPINLEFIFWFLVPCRLPSDNRFIPAVGNGHVATQVYEDTIFINNVYNGFGNDSHRARIPSPVAVKPQPPGDNLEETYTLDMFRGSFVAHFDTDAVTVEQEIFSPRSRPHLLVNQITATRKNDNDTFHEIALETNWGPDSPDVDLTSEEGEEFTYAHGSTKEAEYNISATIEVHMFWTNIPDLVKLRPGEFSMTWRFITALGIEENEARAAYEEAVEHQEDLLEENAQSWKSLWESGQVVVEDNVTLAQTINACFFHIMISTPDTIYVNNPFAGLSPGKFLVLSYTDIYWSYNDYAGHVFWDMDTWIMPPIMQLYPDKAPIMISARTRVLDVAQQYAVETGYEGARYPWEQAYTGWETCPWDLAAMYQLHVNGDISYSVRQYLYATHDMDFARSDLIKELVMDIARFWKSRVDCSDEDKGCEIHGVMGPDENHYNVDNSVFTNYNTKLALTTPQYMMDIGDEIAEFNDIADQLYILFDEENKFHPQFEGFDHINSTIKQSDVVLLGYPLMMNMSQEVRQNDLVIYEELTDKYGPDTGTWSMHTVGWLELGNQEKANEMFSTMFRNVNGPFKIFSEKPPGSPDGQRAVNFITGMGGMLQAVFFGYGGIRQME</sequence>
<dbReference type="EC" id="3.2.1.107" evidence="6"/>
<dbReference type="InterPro" id="IPR005195">
    <property type="entry name" value="Glyco_hydro_65_M"/>
</dbReference>
<dbReference type="AlphaFoldDB" id="R7VB31"/>
<reference evidence="12" key="1">
    <citation type="submission" date="2012-12" db="EMBL/GenBank/DDBJ databases">
        <authorList>
            <person name="Hellsten U."/>
            <person name="Grimwood J."/>
            <person name="Chapman J.A."/>
            <person name="Shapiro H."/>
            <person name="Aerts A."/>
            <person name="Otillar R.P."/>
            <person name="Terry A.Y."/>
            <person name="Boore J.L."/>
            <person name="Simakov O."/>
            <person name="Marletaz F."/>
            <person name="Cho S.-J."/>
            <person name="Edsinger-Gonzales E."/>
            <person name="Havlak P."/>
            <person name="Kuo D.-H."/>
            <person name="Larsson T."/>
            <person name="Lv J."/>
            <person name="Arendt D."/>
            <person name="Savage R."/>
            <person name="Osoegawa K."/>
            <person name="de Jong P."/>
            <person name="Lindberg D.R."/>
            <person name="Seaver E.C."/>
            <person name="Weisblat D.A."/>
            <person name="Putnam N.H."/>
            <person name="Grigoriev I.V."/>
            <person name="Rokhsar D.S."/>
        </authorList>
    </citation>
    <scope>NUCLEOTIDE SEQUENCE</scope>
    <source>
        <strain evidence="12">I ESC-2004</strain>
    </source>
</reference>
<evidence type="ECO:0000313" key="10">
    <source>
        <dbReference type="EMBL" id="ELU12915.1"/>
    </source>
</evidence>
<proteinExistence type="inferred from homology"/>
<dbReference type="EMBL" id="KB295623">
    <property type="protein sequence ID" value="ELU12915.1"/>
    <property type="molecule type" value="Genomic_DNA"/>
</dbReference>
<keyword evidence="12" id="KW-1185">Reference proteome</keyword>
<comment type="similarity">
    <text evidence="1">Belongs to the glycosyl hydrolase 65 family.</text>
</comment>
<evidence type="ECO:0000256" key="8">
    <source>
        <dbReference type="ARBA" id="ARBA00079982"/>
    </source>
</evidence>
<evidence type="ECO:0000256" key="4">
    <source>
        <dbReference type="ARBA" id="ARBA00051415"/>
    </source>
</evidence>
<evidence type="ECO:0000256" key="7">
    <source>
        <dbReference type="ARBA" id="ARBA00071505"/>
    </source>
</evidence>